<dbReference type="PANTHER" id="PTHR30600">
    <property type="entry name" value="CYTOCHROME C PEROXIDASE-RELATED"/>
    <property type="match status" value="1"/>
</dbReference>
<evidence type="ECO:0000256" key="5">
    <source>
        <dbReference type="SAM" id="Phobius"/>
    </source>
</evidence>
<evidence type="ECO:0000256" key="1">
    <source>
        <dbReference type="ARBA" id="ARBA00022617"/>
    </source>
</evidence>
<comment type="caution">
    <text evidence="7">The sequence shown here is derived from an EMBL/GenBank/DDBJ whole genome shotgun (WGS) entry which is preliminary data.</text>
</comment>
<dbReference type="GO" id="GO:0004130">
    <property type="term" value="F:cytochrome-c peroxidase activity"/>
    <property type="evidence" value="ECO:0007669"/>
    <property type="project" value="TreeGrafter"/>
</dbReference>
<dbReference type="InterPro" id="IPR036909">
    <property type="entry name" value="Cyt_c-like_dom_sf"/>
</dbReference>
<keyword evidence="5" id="KW-0812">Transmembrane</keyword>
<dbReference type="PIRSF" id="PIRSF028099">
    <property type="entry name" value="DUF1111"/>
    <property type="match status" value="1"/>
</dbReference>
<reference evidence="7" key="1">
    <citation type="submission" date="2020-12" db="EMBL/GenBank/DDBJ databases">
        <title>Bacterial taxonomy.</title>
        <authorList>
            <person name="Pan X."/>
        </authorList>
    </citation>
    <scope>NUCLEOTIDE SEQUENCE</scope>
    <source>
        <strain evidence="7">B2012</strain>
    </source>
</reference>
<dbReference type="EMBL" id="JAEKJA010000001">
    <property type="protein sequence ID" value="MBJ3774602.1"/>
    <property type="molecule type" value="Genomic_DNA"/>
</dbReference>
<dbReference type="RefSeq" id="WP_198880469.1">
    <property type="nucleotide sequence ID" value="NZ_JAEKJA010000001.1"/>
</dbReference>
<evidence type="ECO:0000256" key="2">
    <source>
        <dbReference type="ARBA" id="ARBA00022723"/>
    </source>
</evidence>
<dbReference type="InterPro" id="IPR009056">
    <property type="entry name" value="Cyt_c-like_dom"/>
</dbReference>
<sequence>MRCSKPIRPTTSTDDLTARPLSHHREALRRARWGARVAVGAGLFVLAAPIALAVADRAGPTLDLPTRRTDLSTKDRARVRAVTRQTDDFAAAERFEAMPGGGATSTASITRDAFSHPSANLDFEERQTFFVGNGIFKKLWVAAPSSTAASDGLGPLYNARACQRCHLKDGRGHPPDGPDDVASSMFLRLSVPPRTVEEHDALAAFETLRIPEPTYGGQLQNFAVTGLSAEGQMTIDYEEIPVTLADGEVVHLRKPTYGIADLGYGPIDPAVQLSPRVANPMIGLGLLEAIHPADLMANADPDDADGDGISGKISVTRDPVTGDLTIGRFGWKASTPSVMVQSAEAFSGDIGISTPIVTDAFGECSIAQSICRDQPTGVQRRLGDVEAPDPLLGLVTFYAQNLAVPARRDVEDPKVLEGKKLFYEAGCVDCHTPKYVTSRKAEGKAQRFQLIWPYTDLLLHDMGEGLADGRPVGNASGSEWRTAPLWGIGLTETVNGHTYFLHDGRARSLLEAILWHGGEAEAAASRVRDMSRGEREALLAFLESL</sequence>
<dbReference type="PROSITE" id="PS51007">
    <property type="entry name" value="CYTC"/>
    <property type="match status" value="1"/>
</dbReference>
<dbReference type="SUPFAM" id="SSF46626">
    <property type="entry name" value="Cytochrome c"/>
    <property type="match status" value="1"/>
</dbReference>
<dbReference type="InterPro" id="IPR051395">
    <property type="entry name" value="Cytochrome_c_Peroxidase/MauG"/>
</dbReference>
<evidence type="ECO:0000256" key="4">
    <source>
        <dbReference type="PROSITE-ProRule" id="PRU00433"/>
    </source>
</evidence>
<dbReference type="GO" id="GO:0009055">
    <property type="term" value="F:electron transfer activity"/>
    <property type="evidence" value="ECO:0007669"/>
    <property type="project" value="InterPro"/>
</dbReference>
<evidence type="ECO:0000313" key="8">
    <source>
        <dbReference type="Proteomes" id="UP000609531"/>
    </source>
</evidence>
<feature type="transmembrane region" description="Helical" evidence="5">
    <location>
        <begin position="33"/>
        <end position="55"/>
    </location>
</feature>
<feature type="domain" description="Cytochrome c" evidence="6">
    <location>
        <begin position="413"/>
        <end position="545"/>
    </location>
</feature>
<keyword evidence="5" id="KW-0472">Membrane</keyword>
<keyword evidence="5" id="KW-1133">Transmembrane helix</keyword>
<gene>
    <name evidence="7" type="ORF">JCR33_02825</name>
</gene>
<dbReference type="InterPro" id="IPR010538">
    <property type="entry name" value="DHOR"/>
</dbReference>
<protein>
    <submittedName>
        <fullName evidence="7">C-type cytochrome</fullName>
    </submittedName>
</protein>
<evidence type="ECO:0000313" key="7">
    <source>
        <dbReference type="EMBL" id="MBJ3774602.1"/>
    </source>
</evidence>
<keyword evidence="1 4" id="KW-0349">Heme</keyword>
<keyword evidence="3 4" id="KW-0408">Iron</keyword>
<keyword evidence="2 4" id="KW-0479">Metal-binding</keyword>
<dbReference type="GO" id="GO:0020037">
    <property type="term" value="F:heme binding"/>
    <property type="evidence" value="ECO:0007669"/>
    <property type="project" value="InterPro"/>
</dbReference>
<evidence type="ECO:0000259" key="6">
    <source>
        <dbReference type="PROSITE" id="PS51007"/>
    </source>
</evidence>
<dbReference type="Gene3D" id="1.10.760.10">
    <property type="entry name" value="Cytochrome c-like domain"/>
    <property type="match status" value="1"/>
</dbReference>
<dbReference type="GO" id="GO:0046872">
    <property type="term" value="F:metal ion binding"/>
    <property type="evidence" value="ECO:0007669"/>
    <property type="project" value="UniProtKB-KW"/>
</dbReference>
<organism evidence="7 8">
    <name type="scientific">Acuticoccus mangrovi</name>
    <dbReference type="NCBI Taxonomy" id="2796142"/>
    <lineage>
        <taxon>Bacteria</taxon>
        <taxon>Pseudomonadati</taxon>
        <taxon>Pseudomonadota</taxon>
        <taxon>Alphaproteobacteria</taxon>
        <taxon>Hyphomicrobiales</taxon>
        <taxon>Amorphaceae</taxon>
        <taxon>Acuticoccus</taxon>
    </lineage>
</organism>
<dbReference type="AlphaFoldDB" id="A0A934IIZ6"/>
<evidence type="ECO:0000256" key="3">
    <source>
        <dbReference type="ARBA" id="ARBA00023004"/>
    </source>
</evidence>
<proteinExistence type="predicted"/>
<dbReference type="Proteomes" id="UP000609531">
    <property type="component" value="Unassembled WGS sequence"/>
</dbReference>
<name>A0A934IIZ6_9HYPH</name>
<keyword evidence="8" id="KW-1185">Reference proteome</keyword>
<accession>A0A934IIZ6</accession>
<dbReference type="Pfam" id="PF06537">
    <property type="entry name" value="DHOR"/>
    <property type="match status" value="1"/>
</dbReference>
<dbReference type="PANTHER" id="PTHR30600:SF4">
    <property type="entry name" value="CYTOCHROME C DOMAIN-CONTAINING PROTEIN"/>
    <property type="match status" value="1"/>
</dbReference>